<dbReference type="PANTHER" id="PTHR43223:SF1">
    <property type="entry name" value="ALKYL_ARYL-SULFATASE BDS1"/>
    <property type="match status" value="1"/>
</dbReference>
<evidence type="ECO:0000313" key="1">
    <source>
        <dbReference type="EMBL" id="KNC78703.1"/>
    </source>
</evidence>
<dbReference type="Gene3D" id="3.60.15.30">
    <property type="entry name" value="Metallo-beta-lactamase domain"/>
    <property type="match status" value="1"/>
</dbReference>
<proteinExistence type="predicted"/>
<sequence length="218" mass="23896">MKFTYALHATAICATAAALDDNFTDFENVERGFVVAPASLRVLDENGQVASDSDPFLKMIHDDVPCPDTTAKEASDFYLKEVGPNTGANLTLAAVVFTHSHMDHFGGVLGLVDEETWFKGNIQIVAPLNFAEEALSENYMFIGNMGRRAWWQFANLLPANENATIHAGLSFTQSNSLFTYAAEGTLEITKDIETHTIAGITFEFMFTSNAETPAEMHT</sequence>
<dbReference type="OrthoDB" id="449487at2759"/>
<gene>
    <name evidence="1" type="ORF">SARC_08875</name>
</gene>
<reference evidence="1 2" key="1">
    <citation type="submission" date="2011-02" db="EMBL/GenBank/DDBJ databases">
        <title>The Genome Sequence of Sphaeroforma arctica JP610.</title>
        <authorList>
            <consortium name="The Broad Institute Genome Sequencing Platform"/>
            <person name="Russ C."/>
            <person name="Cuomo C."/>
            <person name="Young S.K."/>
            <person name="Zeng Q."/>
            <person name="Gargeya S."/>
            <person name="Alvarado L."/>
            <person name="Berlin A."/>
            <person name="Chapman S.B."/>
            <person name="Chen Z."/>
            <person name="Freedman E."/>
            <person name="Gellesch M."/>
            <person name="Goldberg J."/>
            <person name="Griggs A."/>
            <person name="Gujja S."/>
            <person name="Heilman E."/>
            <person name="Heiman D."/>
            <person name="Howarth C."/>
            <person name="Mehta T."/>
            <person name="Neiman D."/>
            <person name="Pearson M."/>
            <person name="Roberts A."/>
            <person name="Saif S."/>
            <person name="Shea T."/>
            <person name="Shenoy N."/>
            <person name="Sisk P."/>
            <person name="Stolte C."/>
            <person name="Sykes S."/>
            <person name="White J."/>
            <person name="Yandava C."/>
            <person name="Burger G."/>
            <person name="Gray M.W."/>
            <person name="Holland P.W.H."/>
            <person name="King N."/>
            <person name="Lang F.B.F."/>
            <person name="Roger A.J."/>
            <person name="Ruiz-Trillo I."/>
            <person name="Haas B."/>
            <person name="Nusbaum C."/>
            <person name="Birren B."/>
        </authorList>
    </citation>
    <scope>NUCLEOTIDE SEQUENCE [LARGE SCALE GENOMIC DNA]</scope>
    <source>
        <strain evidence="1 2">JP610</strain>
    </source>
</reference>
<dbReference type="EMBL" id="KQ242439">
    <property type="protein sequence ID" value="KNC78703.1"/>
    <property type="molecule type" value="Genomic_DNA"/>
</dbReference>
<accession>A0A0L0FRW3</accession>
<dbReference type="GeneID" id="25909379"/>
<dbReference type="STRING" id="667725.A0A0L0FRW3"/>
<dbReference type="RefSeq" id="XP_014152605.1">
    <property type="nucleotide sequence ID" value="XM_014297130.1"/>
</dbReference>
<dbReference type="SUPFAM" id="SSF56281">
    <property type="entry name" value="Metallo-hydrolase/oxidoreductase"/>
    <property type="match status" value="1"/>
</dbReference>
<dbReference type="PANTHER" id="PTHR43223">
    <property type="entry name" value="ALKYL/ARYL-SULFATASE"/>
    <property type="match status" value="1"/>
</dbReference>
<protein>
    <submittedName>
        <fullName evidence="1">Uncharacterized protein</fullName>
    </submittedName>
</protein>
<organism evidence="1 2">
    <name type="scientific">Sphaeroforma arctica JP610</name>
    <dbReference type="NCBI Taxonomy" id="667725"/>
    <lineage>
        <taxon>Eukaryota</taxon>
        <taxon>Ichthyosporea</taxon>
        <taxon>Ichthyophonida</taxon>
        <taxon>Sphaeroforma</taxon>
    </lineage>
</organism>
<dbReference type="InterPro" id="IPR036866">
    <property type="entry name" value="RibonucZ/Hydroxyglut_hydro"/>
</dbReference>
<evidence type="ECO:0000313" key="2">
    <source>
        <dbReference type="Proteomes" id="UP000054560"/>
    </source>
</evidence>
<keyword evidence="2" id="KW-1185">Reference proteome</keyword>
<dbReference type="GO" id="GO:0018741">
    <property type="term" value="F:linear primary-alkylsulfatase activity"/>
    <property type="evidence" value="ECO:0007669"/>
    <property type="project" value="TreeGrafter"/>
</dbReference>
<dbReference type="InterPro" id="IPR052195">
    <property type="entry name" value="Bact_Alkyl/Aryl-Sulfatase"/>
</dbReference>
<dbReference type="AlphaFoldDB" id="A0A0L0FRW3"/>
<dbReference type="Proteomes" id="UP000054560">
    <property type="component" value="Unassembled WGS sequence"/>
</dbReference>
<dbReference type="GO" id="GO:0018909">
    <property type="term" value="P:dodecyl sulfate metabolic process"/>
    <property type="evidence" value="ECO:0007669"/>
    <property type="project" value="TreeGrafter"/>
</dbReference>
<name>A0A0L0FRW3_9EUKA</name>